<proteinExistence type="predicted"/>
<dbReference type="AlphaFoldDB" id="A0AAE0HZP5"/>
<evidence type="ECO:0000259" key="2">
    <source>
        <dbReference type="PROSITE" id="PS50097"/>
    </source>
</evidence>
<dbReference type="InterPro" id="IPR000210">
    <property type="entry name" value="BTB/POZ_dom"/>
</dbReference>
<reference evidence="3" key="1">
    <citation type="journal article" date="2023" name="Mol. Phylogenet. Evol.">
        <title>Genome-scale phylogeny and comparative genomics of the fungal order Sordariales.</title>
        <authorList>
            <person name="Hensen N."/>
            <person name="Bonometti L."/>
            <person name="Westerberg I."/>
            <person name="Brannstrom I.O."/>
            <person name="Guillou S."/>
            <person name="Cros-Aarteil S."/>
            <person name="Calhoun S."/>
            <person name="Haridas S."/>
            <person name="Kuo A."/>
            <person name="Mondo S."/>
            <person name="Pangilinan J."/>
            <person name="Riley R."/>
            <person name="LaButti K."/>
            <person name="Andreopoulos B."/>
            <person name="Lipzen A."/>
            <person name="Chen C."/>
            <person name="Yan M."/>
            <person name="Daum C."/>
            <person name="Ng V."/>
            <person name="Clum A."/>
            <person name="Steindorff A."/>
            <person name="Ohm R.A."/>
            <person name="Martin F."/>
            <person name="Silar P."/>
            <person name="Natvig D.O."/>
            <person name="Lalanne C."/>
            <person name="Gautier V."/>
            <person name="Ament-Velasquez S.L."/>
            <person name="Kruys A."/>
            <person name="Hutchinson M.I."/>
            <person name="Powell A.J."/>
            <person name="Barry K."/>
            <person name="Miller A.N."/>
            <person name="Grigoriev I.V."/>
            <person name="Debuchy R."/>
            <person name="Gladieux P."/>
            <person name="Hiltunen Thoren M."/>
            <person name="Johannesson H."/>
        </authorList>
    </citation>
    <scope>NUCLEOTIDE SEQUENCE</scope>
    <source>
        <strain evidence="3">CBS 118394</strain>
    </source>
</reference>
<dbReference type="InterPro" id="IPR011333">
    <property type="entry name" value="SKP1/BTB/POZ_sf"/>
</dbReference>
<feature type="domain" description="BTB" evidence="2">
    <location>
        <begin position="139"/>
        <end position="202"/>
    </location>
</feature>
<dbReference type="Proteomes" id="UP001283341">
    <property type="component" value="Unassembled WGS sequence"/>
</dbReference>
<comment type="caution">
    <text evidence="3">The sequence shown here is derived from an EMBL/GenBank/DDBJ whole genome shotgun (WGS) entry which is preliminary data.</text>
</comment>
<organism evidence="3 4">
    <name type="scientific">Apodospora peruviana</name>
    <dbReference type="NCBI Taxonomy" id="516989"/>
    <lineage>
        <taxon>Eukaryota</taxon>
        <taxon>Fungi</taxon>
        <taxon>Dikarya</taxon>
        <taxon>Ascomycota</taxon>
        <taxon>Pezizomycotina</taxon>
        <taxon>Sordariomycetes</taxon>
        <taxon>Sordariomycetidae</taxon>
        <taxon>Sordariales</taxon>
        <taxon>Lasiosphaeriaceae</taxon>
        <taxon>Apodospora</taxon>
    </lineage>
</organism>
<dbReference type="CDD" id="cd18186">
    <property type="entry name" value="BTB_POZ_ZBTB_KLHL-like"/>
    <property type="match status" value="1"/>
</dbReference>
<evidence type="ECO:0000313" key="3">
    <source>
        <dbReference type="EMBL" id="KAK3314901.1"/>
    </source>
</evidence>
<dbReference type="PANTHER" id="PTHR47843:SF2">
    <property type="entry name" value="BTB DOMAIN-CONTAINING PROTEIN"/>
    <property type="match status" value="1"/>
</dbReference>
<protein>
    <recommendedName>
        <fullName evidence="2">BTB domain-containing protein</fullName>
    </recommendedName>
</protein>
<dbReference type="PROSITE" id="PS50097">
    <property type="entry name" value="BTB"/>
    <property type="match status" value="1"/>
</dbReference>
<name>A0AAE0HZP5_9PEZI</name>
<dbReference type="Gene3D" id="3.30.710.10">
    <property type="entry name" value="Potassium Channel Kv1.1, Chain A"/>
    <property type="match status" value="1"/>
</dbReference>
<accession>A0AAE0HZP5</accession>
<feature type="compositionally biased region" description="Basic and acidic residues" evidence="1">
    <location>
        <begin position="40"/>
        <end position="92"/>
    </location>
</feature>
<reference evidence="3" key="2">
    <citation type="submission" date="2023-06" db="EMBL/GenBank/DDBJ databases">
        <authorList>
            <consortium name="Lawrence Berkeley National Laboratory"/>
            <person name="Haridas S."/>
            <person name="Hensen N."/>
            <person name="Bonometti L."/>
            <person name="Westerberg I."/>
            <person name="Brannstrom I.O."/>
            <person name="Guillou S."/>
            <person name="Cros-Aarteil S."/>
            <person name="Calhoun S."/>
            <person name="Kuo A."/>
            <person name="Mondo S."/>
            <person name="Pangilinan J."/>
            <person name="Riley R."/>
            <person name="Labutti K."/>
            <person name="Andreopoulos B."/>
            <person name="Lipzen A."/>
            <person name="Chen C."/>
            <person name="Yanf M."/>
            <person name="Daum C."/>
            <person name="Ng V."/>
            <person name="Clum A."/>
            <person name="Steindorff A."/>
            <person name="Ohm R."/>
            <person name="Martin F."/>
            <person name="Silar P."/>
            <person name="Natvig D."/>
            <person name="Lalanne C."/>
            <person name="Gautier V."/>
            <person name="Ament-Velasquez S.L."/>
            <person name="Kruys A."/>
            <person name="Hutchinson M.I."/>
            <person name="Powell A.J."/>
            <person name="Barry K."/>
            <person name="Miller A.N."/>
            <person name="Grigoriev I.V."/>
            <person name="Debuchy R."/>
            <person name="Gladieux P."/>
            <person name="Thoren M.H."/>
            <person name="Johannesson H."/>
        </authorList>
    </citation>
    <scope>NUCLEOTIDE SEQUENCE</scope>
    <source>
        <strain evidence="3">CBS 118394</strain>
    </source>
</reference>
<dbReference type="EMBL" id="JAUEDM010000006">
    <property type="protein sequence ID" value="KAK3314901.1"/>
    <property type="molecule type" value="Genomic_DNA"/>
</dbReference>
<dbReference type="SUPFAM" id="SSF54695">
    <property type="entry name" value="POZ domain"/>
    <property type="match status" value="1"/>
</dbReference>
<dbReference type="PANTHER" id="PTHR47843">
    <property type="entry name" value="BTB DOMAIN-CONTAINING PROTEIN-RELATED"/>
    <property type="match status" value="1"/>
</dbReference>
<feature type="region of interest" description="Disordered" evidence="1">
    <location>
        <begin position="1"/>
        <end position="131"/>
    </location>
</feature>
<dbReference type="Pfam" id="PF00651">
    <property type="entry name" value="BTB"/>
    <property type="match status" value="1"/>
</dbReference>
<gene>
    <name evidence="3" type="ORF">B0H66DRAFT_627692</name>
</gene>
<sequence>MTERAPAADRPPPGRGHLARPAPERAPPVHVHLDSMPPPERPHLDRGNPARAPPERAHPEPVHLDSVPPERAHPDRGQLDRAPPPERIHYADRTPSSSRPFVPPSARRSSRTPAPSTADSSEFLPAGGGNDDVEDRWLTDRIVTVVVGPQMKRWAVHEKLLCSKSKYFDDIFNGTDDEEPMDEVDMPHEDPKLFALLVRWLYGTAFANVGGTRIFRFSPPDGKEITVRDYIGLYVLGDKIGITGVKNAAIDALYAYFKFDDAKEKADDPNEVRCPDLEDVLYAFENTPADSHMRRLLIAHSLFHLFGTKRLDRRPLPPDWEKILRQSGEVGWEMIKMLSDWQWIMGRNVPIMRIKPRQEFHERIPGLQQGPYEDKIIKPESTD</sequence>
<feature type="compositionally biased region" description="Low complexity" evidence="1">
    <location>
        <begin position="104"/>
        <end position="118"/>
    </location>
</feature>
<evidence type="ECO:0000313" key="4">
    <source>
        <dbReference type="Proteomes" id="UP001283341"/>
    </source>
</evidence>
<evidence type="ECO:0000256" key="1">
    <source>
        <dbReference type="SAM" id="MobiDB-lite"/>
    </source>
</evidence>
<keyword evidence="4" id="KW-1185">Reference proteome</keyword>